<dbReference type="PRINTS" id="PR00008">
    <property type="entry name" value="DAGPEDOMAIN"/>
</dbReference>
<dbReference type="FunFam" id="3.10.20.90:FF:000015">
    <property type="entry name" value="B-Raf proto-oncogene serine/threonine-protein kinase"/>
    <property type="match status" value="1"/>
</dbReference>
<dbReference type="SMART" id="SM00455">
    <property type="entry name" value="RBD"/>
    <property type="match status" value="1"/>
</dbReference>
<dbReference type="SMART" id="SM00220">
    <property type="entry name" value="S_TKc"/>
    <property type="match status" value="1"/>
</dbReference>
<evidence type="ECO:0000256" key="18">
    <source>
        <dbReference type="ARBA" id="ARBA00048977"/>
    </source>
</evidence>
<evidence type="ECO:0000256" key="6">
    <source>
        <dbReference type="ARBA" id="ARBA00022553"/>
    </source>
</evidence>
<dbReference type="AlphaFoldDB" id="A0A8C8G9T7"/>
<keyword evidence="25" id="KW-1185">Reference proteome</keyword>
<evidence type="ECO:0000256" key="1">
    <source>
        <dbReference type="ARBA" id="ARBA00004236"/>
    </source>
</evidence>
<dbReference type="InterPro" id="IPR003116">
    <property type="entry name" value="RBD_dom"/>
</dbReference>
<feature type="domain" description="Protein kinase" evidence="21">
    <location>
        <begin position="230"/>
        <end position="533"/>
    </location>
</feature>
<dbReference type="InterPro" id="IPR051681">
    <property type="entry name" value="Ser/Thr_Kinases-Pseudokinases"/>
</dbReference>
<evidence type="ECO:0000256" key="9">
    <source>
        <dbReference type="ARBA" id="ARBA00022741"/>
    </source>
</evidence>
<feature type="region of interest" description="Disordered" evidence="20">
    <location>
        <begin position="233"/>
        <end position="256"/>
    </location>
</feature>
<keyword evidence="10" id="KW-0863">Zinc-finger</keyword>
<dbReference type="GO" id="GO:0005829">
    <property type="term" value="C:cytosol"/>
    <property type="evidence" value="ECO:0007669"/>
    <property type="project" value="TreeGrafter"/>
</dbReference>
<dbReference type="Proteomes" id="UP000694402">
    <property type="component" value="Unassembled WGS sequence"/>
</dbReference>
<keyword evidence="14" id="KW-0472">Membrane</keyword>
<gene>
    <name evidence="24" type="primary">RAF1</name>
</gene>
<keyword evidence="7" id="KW-0808">Transferase</keyword>
<dbReference type="Ensembl" id="ENSOTST00005049963.2">
    <property type="protein sequence ID" value="ENSOTSP00005045960.2"/>
    <property type="gene ID" value="ENSOTSG00005022232.2"/>
</dbReference>
<dbReference type="InterPro" id="IPR001245">
    <property type="entry name" value="Ser-Thr/Tyr_kinase_cat_dom"/>
</dbReference>
<evidence type="ECO:0000259" key="22">
    <source>
        <dbReference type="PROSITE" id="PS50081"/>
    </source>
</evidence>
<dbReference type="Gene3D" id="1.10.510.10">
    <property type="entry name" value="Transferase(Phosphotransferase) domain 1"/>
    <property type="match status" value="2"/>
</dbReference>
<dbReference type="PROSITE" id="PS50898">
    <property type="entry name" value="RBD"/>
    <property type="match status" value="1"/>
</dbReference>
<evidence type="ECO:0000256" key="10">
    <source>
        <dbReference type="ARBA" id="ARBA00022771"/>
    </source>
</evidence>
<keyword evidence="12" id="KW-0862">Zinc</keyword>
<keyword evidence="11" id="KW-0418">Kinase</keyword>
<organism evidence="24 25">
    <name type="scientific">Oncorhynchus tshawytscha</name>
    <name type="common">Chinook salmon</name>
    <name type="synonym">Salmo tshawytscha</name>
    <dbReference type="NCBI Taxonomy" id="74940"/>
    <lineage>
        <taxon>Eukaryota</taxon>
        <taxon>Metazoa</taxon>
        <taxon>Chordata</taxon>
        <taxon>Craniata</taxon>
        <taxon>Vertebrata</taxon>
        <taxon>Euteleostomi</taxon>
        <taxon>Actinopterygii</taxon>
        <taxon>Neopterygii</taxon>
        <taxon>Teleostei</taxon>
        <taxon>Protacanthopterygii</taxon>
        <taxon>Salmoniformes</taxon>
        <taxon>Salmonidae</taxon>
        <taxon>Salmoninae</taxon>
        <taxon>Oncorhynchus</taxon>
    </lineage>
</organism>
<evidence type="ECO:0000256" key="11">
    <source>
        <dbReference type="ARBA" id="ARBA00022777"/>
    </source>
</evidence>
<evidence type="ECO:0000313" key="25">
    <source>
        <dbReference type="Proteomes" id="UP000694402"/>
    </source>
</evidence>
<dbReference type="Pfam" id="PF02196">
    <property type="entry name" value="RBD"/>
    <property type="match status" value="1"/>
</dbReference>
<feature type="region of interest" description="Disordered" evidence="20">
    <location>
        <begin position="270"/>
        <end position="318"/>
    </location>
</feature>
<evidence type="ECO:0000256" key="12">
    <source>
        <dbReference type="ARBA" id="ARBA00022833"/>
    </source>
</evidence>
<evidence type="ECO:0000256" key="13">
    <source>
        <dbReference type="ARBA" id="ARBA00022840"/>
    </source>
</evidence>
<evidence type="ECO:0000256" key="19">
    <source>
        <dbReference type="PROSITE-ProRule" id="PRU10141"/>
    </source>
</evidence>
<evidence type="ECO:0000256" key="7">
    <source>
        <dbReference type="ARBA" id="ARBA00022679"/>
    </source>
</evidence>
<dbReference type="PROSITE" id="PS00108">
    <property type="entry name" value="PROTEIN_KINASE_ST"/>
    <property type="match status" value="1"/>
</dbReference>
<keyword evidence="13 19" id="KW-0067">ATP-binding</keyword>
<name>A0A8C8G9T7_ONCTS</name>
<keyword evidence="5" id="KW-0723">Serine/threonine-protein kinase</keyword>
<comment type="subcellular location">
    <subcellularLocation>
        <location evidence="1">Cell membrane</location>
    </subcellularLocation>
</comment>
<evidence type="ECO:0000256" key="15">
    <source>
        <dbReference type="ARBA" id="ARBA00040839"/>
    </source>
</evidence>
<keyword evidence="6" id="KW-0597">Phosphoprotein</keyword>
<dbReference type="EC" id="2.7.11.1" evidence="3"/>
<evidence type="ECO:0000313" key="24">
    <source>
        <dbReference type="Ensembl" id="ENSOTSP00005045960.2"/>
    </source>
</evidence>
<reference evidence="24" key="2">
    <citation type="submission" date="2025-09" db="UniProtKB">
        <authorList>
            <consortium name="Ensembl"/>
        </authorList>
    </citation>
    <scope>IDENTIFICATION</scope>
</reference>
<evidence type="ECO:0000259" key="23">
    <source>
        <dbReference type="PROSITE" id="PS50898"/>
    </source>
</evidence>
<comment type="catalytic activity">
    <reaction evidence="17">
        <text>L-threonyl-[protein] + ATP = O-phospho-L-threonyl-[protein] + ADP + H(+)</text>
        <dbReference type="Rhea" id="RHEA:46608"/>
        <dbReference type="Rhea" id="RHEA-COMP:11060"/>
        <dbReference type="Rhea" id="RHEA-COMP:11605"/>
        <dbReference type="ChEBI" id="CHEBI:15378"/>
        <dbReference type="ChEBI" id="CHEBI:30013"/>
        <dbReference type="ChEBI" id="CHEBI:30616"/>
        <dbReference type="ChEBI" id="CHEBI:61977"/>
        <dbReference type="ChEBI" id="CHEBI:456216"/>
        <dbReference type="EC" id="2.7.11.1"/>
    </reaction>
    <physiologicalReaction direction="left-to-right" evidence="17">
        <dbReference type="Rhea" id="RHEA:46609"/>
    </physiologicalReaction>
</comment>
<evidence type="ECO:0000256" key="5">
    <source>
        <dbReference type="ARBA" id="ARBA00022527"/>
    </source>
</evidence>
<dbReference type="FunFam" id="1.10.510.10:FF:002180">
    <property type="match status" value="1"/>
</dbReference>
<dbReference type="GO" id="GO:0005524">
    <property type="term" value="F:ATP binding"/>
    <property type="evidence" value="ECO:0007669"/>
    <property type="project" value="UniProtKB-UniRule"/>
</dbReference>
<dbReference type="SUPFAM" id="SSF57889">
    <property type="entry name" value="Cysteine-rich domain"/>
    <property type="match status" value="1"/>
</dbReference>
<dbReference type="Gene3D" id="3.30.60.20">
    <property type="match status" value="1"/>
</dbReference>
<dbReference type="InterPro" id="IPR017441">
    <property type="entry name" value="Protein_kinase_ATP_BS"/>
</dbReference>
<dbReference type="GeneTree" id="ENSGT00940000156084"/>
<dbReference type="SMART" id="SM00109">
    <property type="entry name" value="C1"/>
    <property type="match status" value="1"/>
</dbReference>
<dbReference type="InterPro" id="IPR020454">
    <property type="entry name" value="DAG/PE-bd"/>
</dbReference>
<sequence>MEHLQGAWKTLSNGFGMKDSVFEGPCLSPTMVQGFPSQRRSSDDSKIPDSKTSSTIRVYLPNQQRTVVNVRPGMTLHSCLIKALKVRGLQPECCAVFRLKKSRMDWNTDSTSLIGEELLVKVLDHVPLTTHNFVRKTFLKLAFCDICQKFLLNGFRCQTCGYKFHEHCSTKVPTMCVDWSNIRQLLLFPTPGESGGPSLPPLTSRRMRESLSRLPSSSLHRCSTPHAFNYTAPYPPTGGALSQRQRSTSTPNVHMVSTTMPVDSSMMEVTTHHAGGSSPSQSPTGWSQSQSNTPAPDRRERAPSFNTQEKHKIRPRDKRDSSYYWEIEASEVVLHSCIGSGSFGTVYKGKWHGDVAVKILKVIDPTPEQFQAFRNEVAVLSYLHAKNIIHRDMKSNNIFLHEGLTVKIGDFGLATVKARWSGSHQVEQPSGSILWMAPEVIRMQDNMPYSFQSDVYSYGVVLHELMTGELPYSQIANRDQIIFMVGRGYLSPDLSKLYKSCPKAMKRLVADCIKKIKDERPLFPQILSSIELLQHSLPKINRSASEPSMHRASHTEDINAFTSTYSRLPVF</sequence>
<feature type="region of interest" description="Disordered" evidence="20">
    <location>
        <begin position="33"/>
        <end position="52"/>
    </location>
</feature>
<feature type="compositionally biased region" description="Basic and acidic residues" evidence="20">
    <location>
        <begin position="40"/>
        <end position="49"/>
    </location>
</feature>
<dbReference type="InterPro" id="IPR000719">
    <property type="entry name" value="Prot_kinase_dom"/>
</dbReference>
<keyword evidence="9 19" id="KW-0547">Nucleotide-binding</keyword>
<dbReference type="CDD" id="cd20870">
    <property type="entry name" value="C1_A_C-Raf"/>
    <property type="match status" value="1"/>
</dbReference>
<dbReference type="PROSITE" id="PS50011">
    <property type="entry name" value="PROTEIN_KINASE_DOM"/>
    <property type="match status" value="1"/>
</dbReference>
<dbReference type="Pfam" id="PF07714">
    <property type="entry name" value="PK_Tyr_Ser-Thr"/>
    <property type="match status" value="1"/>
</dbReference>
<dbReference type="PROSITE" id="PS00107">
    <property type="entry name" value="PROTEIN_KINASE_ATP"/>
    <property type="match status" value="1"/>
</dbReference>
<dbReference type="Pfam" id="PF00130">
    <property type="entry name" value="C1_1"/>
    <property type="match status" value="1"/>
</dbReference>
<dbReference type="SUPFAM" id="SSF56112">
    <property type="entry name" value="Protein kinase-like (PK-like)"/>
    <property type="match status" value="1"/>
</dbReference>
<keyword evidence="8" id="KW-0479">Metal-binding</keyword>
<dbReference type="GO" id="GO:0005886">
    <property type="term" value="C:plasma membrane"/>
    <property type="evidence" value="ECO:0007669"/>
    <property type="project" value="UniProtKB-SubCell"/>
</dbReference>
<dbReference type="InterPro" id="IPR011009">
    <property type="entry name" value="Kinase-like_dom_sf"/>
</dbReference>
<feature type="domain" description="Phorbol-ester/DAG-type" evidence="22">
    <location>
        <begin position="130"/>
        <end position="176"/>
    </location>
</feature>
<evidence type="ECO:0000256" key="20">
    <source>
        <dbReference type="SAM" id="MobiDB-lite"/>
    </source>
</evidence>
<keyword evidence="4" id="KW-1003">Cell membrane</keyword>
<dbReference type="InterPro" id="IPR046349">
    <property type="entry name" value="C1-like_sf"/>
</dbReference>
<dbReference type="PANTHER" id="PTHR44329:SF22">
    <property type="entry name" value="RAF PROTO-ONCOGENE SERINE_THREONINE-PROTEIN KINASE"/>
    <property type="match status" value="1"/>
</dbReference>
<evidence type="ECO:0000256" key="8">
    <source>
        <dbReference type="ARBA" id="ARBA00022723"/>
    </source>
</evidence>
<comment type="catalytic activity">
    <reaction evidence="18">
        <text>L-seryl-[protein] + ATP = O-phospho-L-seryl-[protein] + ADP + H(+)</text>
        <dbReference type="Rhea" id="RHEA:17989"/>
        <dbReference type="Rhea" id="RHEA-COMP:9863"/>
        <dbReference type="Rhea" id="RHEA-COMP:11604"/>
        <dbReference type="ChEBI" id="CHEBI:15378"/>
        <dbReference type="ChEBI" id="CHEBI:29999"/>
        <dbReference type="ChEBI" id="CHEBI:30616"/>
        <dbReference type="ChEBI" id="CHEBI:83421"/>
        <dbReference type="ChEBI" id="CHEBI:456216"/>
        <dbReference type="EC" id="2.7.11.1"/>
    </reaction>
    <physiologicalReaction direction="left-to-right" evidence="18">
        <dbReference type="Rhea" id="RHEA:17990"/>
    </physiologicalReaction>
</comment>
<reference evidence="24" key="1">
    <citation type="submission" date="2025-08" db="UniProtKB">
        <authorList>
            <consortium name="Ensembl"/>
        </authorList>
    </citation>
    <scope>IDENTIFICATION</scope>
</reference>
<protein>
    <recommendedName>
        <fullName evidence="15">RAF proto-oncogene serine/threonine-protein kinase</fullName>
        <ecNumber evidence="3">2.7.11.1</ecNumber>
    </recommendedName>
    <alternativeName>
        <fullName evidence="16">Raf-1</fullName>
    </alternativeName>
</protein>
<feature type="domain" description="RBD" evidence="23">
    <location>
        <begin position="54"/>
        <end position="123"/>
    </location>
</feature>
<evidence type="ECO:0000259" key="21">
    <source>
        <dbReference type="PROSITE" id="PS50011"/>
    </source>
</evidence>
<dbReference type="FunFam" id="3.30.60.20:FF:000004">
    <property type="entry name" value="B-Raf proto-oncogene serine/threonine-protein kinase"/>
    <property type="match status" value="1"/>
</dbReference>
<feature type="compositionally biased region" description="Polar residues" evidence="20">
    <location>
        <begin position="277"/>
        <end position="294"/>
    </location>
</feature>
<evidence type="ECO:0000256" key="3">
    <source>
        <dbReference type="ARBA" id="ARBA00012513"/>
    </source>
</evidence>
<evidence type="ECO:0000256" key="4">
    <source>
        <dbReference type="ARBA" id="ARBA00022475"/>
    </source>
</evidence>
<evidence type="ECO:0000256" key="16">
    <source>
        <dbReference type="ARBA" id="ARBA00042977"/>
    </source>
</evidence>
<dbReference type="PROSITE" id="PS00479">
    <property type="entry name" value="ZF_DAG_PE_1"/>
    <property type="match status" value="1"/>
</dbReference>
<proteinExistence type="inferred from homology"/>
<dbReference type="GO" id="GO:0004709">
    <property type="term" value="F:MAP kinase kinase kinase activity"/>
    <property type="evidence" value="ECO:0007669"/>
    <property type="project" value="TreeGrafter"/>
</dbReference>
<evidence type="ECO:0000256" key="14">
    <source>
        <dbReference type="ARBA" id="ARBA00023136"/>
    </source>
</evidence>
<evidence type="ECO:0000256" key="2">
    <source>
        <dbReference type="ARBA" id="ARBA00010507"/>
    </source>
</evidence>
<feature type="binding site" evidence="19">
    <location>
        <position position="358"/>
    </location>
    <ligand>
        <name>ATP</name>
        <dbReference type="ChEBI" id="CHEBI:30616"/>
    </ligand>
</feature>
<dbReference type="PROSITE" id="PS50081">
    <property type="entry name" value="ZF_DAG_PE_2"/>
    <property type="match status" value="1"/>
</dbReference>
<dbReference type="InterPro" id="IPR008271">
    <property type="entry name" value="Ser/Thr_kinase_AS"/>
</dbReference>
<dbReference type="Gene3D" id="3.10.20.90">
    <property type="entry name" value="Phosphatidylinositol 3-kinase Catalytic Subunit, Chain A, domain 1"/>
    <property type="match status" value="1"/>
</dbReference>
<dbReference type="SUPFAM" id="SSF54236">
    <property type="entry name" value="Ubiquitin-like"/>
    <property type="match status" value="1"/>
</dbReference>
<dbReference type="InterPro" id="IPR002219">
    <property type="entry name" value="PKC_DAG/PE"/>
</dbReference>
<dbReference type="PANTHER" id="PTHR44329">
    <property type="entry name" value="SERINE/THREONINE-PROTEIN KINASE TNNI3K-RELATED"/>
    <property type="match status" value="1"/>
</dbReference>
<dbReference type="GO" id="GO:0005739">
    <property type="term" value="C:mitochondrion"/>
    <property type="evidence" value="ECO:0007669"/>
    <property type="project" value="TreeGrafter"/>
</dbReference>
<dbReference type="InterPro" id="IPR029071">
    <property type="entry name" value="Ubiquitin-like_domsf"/>
</dbReference>
<comment type="similarity">
    <text evidence="2">Belongs to the protein kinase superfamily. TKL Ser/Thr protein kinase family. RAF subfamily.</text>
</comment>
<evidence type="ECO:0000256" key="17">
    <source>
        <dbReference type="ARBA" id="ARBA00048659"/>
    </source>
</evidence>
<feature type="compositionally biased region" description="Polar residues" evidence="20">
    <location>
        <begin position="240"/>
        <end position="256"/>
    </location>
</feature>
<dbReference type="GO" id="GO:0008270">
    <property type="term" value="F:zinc ion binding"/>
    <property type="evidence" value="ECO:0007669"/>
    <property type="project" value="UniProtKB-KW"/>
</dbReference>
<accession>A0A8C8G9T7</accession>